<sequence length="119" mass="11478">GGASAAAAKALHAKLGAPAGAGLGVLSGMTGVAEARAEEDAFLAGLGGAAVRRTGSLIGHGVEAAFPANVALGALALSRGGFYPAMDPADAGDGPVERILVTGFGQWRGEALALLERAA</sequence>
<feature type="non-terminal residue" evidence="1">
    <location>
        <position position="1"/>
    </location>
</feature>
<gene>
    <name evidence="1" type="ORF">GXW75_23975</name>
</gene>
<reference evidence="1" key="2">
    <citation type="journal article" date="2021" name="Syst. Appl. Microbiol.">
        <title>Roseomonas hellenica sp. nov., isolated from roots of wild-growing Alkanna tinctoria.</title>
        <authorList>
            <person name="Rat A."/>
            <person name="Naranjo H.D."/>
            <person name="Lebbe L."/>
            <person name="Cnockaert M."/>
            <person name="Krigas N."/>
            <person name="Grigoriadou K."/>
            <person name="Maloupa E."/>
            <person name="Willems A."/>
        </authorList>
    </citation>
    <scope>NUCLEOTIDE SEQUENCE</scope>
    <source>
        <strain evidence="1">LMG 31161</strain>
    </source>
</reference>
<comment type="caution">
    <text evidence="1">The sequence shown here is derived from an EMBL/GenBank/DDBJ whole genome shotgun (WGS) entry which is preliminary data.</text>
</comment>
<dbReference type="Proteomes" id="UP001138708">
    <property type="component" value="Unassembled WGS sequence"/>
</dbReference>
<dbReference type="GO" id="GO:0016746">
    <property type="term" value="F:acyltransferase activity"/>
    <property type="evidence" value="ECO:0007669"/>
    <property type="project" value="InterPro"/>
</dbReference>
<proteinExistence type="predicted"/>
<reference evidence="1" key="1">
    <citation type="submission" date="2020-01" db="EMBL/GenBank/DDBJ databases">
        <authorList>
            <person name="Rat A."/>
        </authorList>
    </citation>
    <scope>NUCLEOTIDE SEQUENCE</scope>
    <source>
        <strain evidence="1">LMG 31161</strain>
    </source>
</reference>
<name>A0A9X9WPS4_9PROT</name>
<accession>A0A9X9WPS4</accession>
<dbReference type="InterPro" id="IPR016039">
    <property type="entry name" value="Thiolase-like"/>
</dbReference>
<dbReference type="AlphaFoldDB" id="A0A9X9WPS4"/>
<dbReference type="EMBL" id="JAAEDK010000093">
    <property type="protein sequence ID" value="MBR0662334.1"/>
    <property type="molecule type" value="Genomic_DNA"/>
</dbReference>
<dbReference type="SUPFAM" id="SSF53901">
    <property type="entry name" value="Thiolase-like"/>
    <property type="match status" value="1"/>
</dbReference>
<evidence type="ECO:0000313" key="1">
    <source>
        <dbReference type="EMBL" id="MBR0662334.1"/>
    </source>
</evidence>
<organism evidence="1 2">
    <name type="scientific">Neoroseomonas oryzicola</name>
    <dbReference type="NCBI Taxonomy" id="535904"/>
    <lineage>
        <taxon>Bacteria</taxon>
        <taxon>Pseudomonadati</taxon>
        <taxon>Pseudomonadota</taxon>
        <taxon>Alphaproteobacteria</taxon>
        <taxon>Acetobacterales</taxon>
        <taxon>Acetobacteraceae</taxon>
        <taxon>Neoroseomonas</taxon>
    </lineage>
</organism>
<protein>
    <submittedName>
        <fullName evidence="1">Beta-ketoacyl-ACP synthase</fullName>
    </submittedName>
</protein>
<evidence type="ECO:0000313" key="2">
    <source>
        <dbReference type="Proteomes" id="UP001138708"/>
    </source>
</evidence>
<dbReference type="RefSeq" id="WP_211844156.1">
    <property type="nucleotide sequence ID" value="NZ_JAAEDK010000093.1"/>
</dbReference>